<dbReference type="InterPro" id="IPR051531">
    <property type="entry name" value="N-acetyltransferase"/>
</dbReference>
<dbReference type="Proteomes" id="UP000271031">
    <property type="component" value="Unassembled WGS sequence"/>
</dbReference>
<dbReference type="OrthoDB" id="9798081at2"/>
<dbReference type="RefSeq" id="WP_122916764.1">
    <property type="nucleotide sequence ID" value="NZ_RHHQ01000005.1"/>
</dbReference>
<keyword evidence="2" id="KW-0808">Transferase</keyword>
<dbReference type="AlphaFoldDB" id="A0A3M8DTG1"/>
<dbReference type="Pfam" id="PF13302">
    <property type="entry name" value="Acetyltransf_3"/>
    <property type="match status" value="1"/>
</dbReference>
<keyword evidence="3" id="KW-1185">Reference proteome</keyword>
<protein>
    <submittedName>
        <fullName evidence="2">N-acetyltransferase</fullName>
    </submittedName>
</protein>
<comment type="caution">
    <text evidence="2">The sequence shown here is derived from an EMBL/GenBank/DDBJ whole genome shotgun (WGS) entry which is preliminary data.</text>
</comment>
<dbReference type="GO" id="GO:0016747">
    <property type="term" value="F:acyltransferase activity, transferring groups other than amino-acyl groups"/>
    <property type="evidence" value="ECO:0007669"/>
    <property type="project" value="InterPro"/>
</dbReference>
<feature type="domain" description="N-acetyltransferase" evidence="1">
    <location>
        <begin position="9"/>
        <end position="166"/>
    </location>
</feature>
<dbReference type="InterPro" id="IPR000182">
    <property type="entry name" value="GNAT_dom"/>
</dbReference>
<evidence type="ECO:0000259" key="1">
    <source>
        <dbReference type="PROSITE" id="PS51186"/>
    </source>
</evidence>
<name>A0A3M8DTG1_9BACL</name>
<sequence>MALLETERLRLRRISLDDAAFILELLNDPAWIRFIGDKGVRTLEDARNYILNVPMKMYEQTGFGLYLVELGETGSPIGMCGLIKRDSLPDVDIGFAFLPAYRSKGYAYESAAAVLADGKETFGLQRIVAITSIDNHDSAALLQKLGMQDEGRIRLADDQEELRLFGIAL</sequence>
<evidence type="ECO:0000313" key="3">
    <source>
        <dbReference type="Proteomes" id="UP000271031"/>
    </source>
</evidence>
<dbReference type="InterPro" id="IPR016181">
    <property type="entry name" value="Acyl_CoA_acyltransferase"/>
</dbReference>
<organism evidence="2 3">
    <name type="scientific">Brevibacillus fluminis</name>
    <dbReference type="NCBI Taxonomy" id="511487"/>
    <lineage>
        <taxon>Bacteria</taxon>
        <taxon>Bacillati</taxon>
        <taxon>Bacillota</taxon>
        <taxon>Bacilli</taxon>
        <taxon>Bacillales</taxon>
        <taxon>Paenibacillaceae</taxon>
        <taxon>Brevibacillus</taxon>
    </lineage>
</organism>
<dbReference type="EMBL" id="RHHQ01000005">
    <property type="protein sequence ID" value="RNB91372.1"/>
    <property type="molecule type" value="Genomic_DNA"/>
</dbReference>
<evidence type="ECO:0000313" key="2">
    <source>
        <dbReference type="EMBL" id="RNB91372.1"/>
    </source>
</evidence>
<gene>
    <name evidence="2" type="ORF">EDM56_04835</name>
</gene>
<dbReference type="PROSITE" id="PS51186">
    <property type="entry name" value="GNAT"/>
    <property type="match status" value="1"/>
</dbReference>
<accession>A0A3M8DTG1</accession>
<dbReference type="Gene3D" id="3.40.630.30">
    <property type="match status" value="1"/>
</dbReference>
<proteinExistence type="predicted"/>
<dbReference type="PANTHER" id="PTHR43792:SF1">
    <property type="entry name" value="N-ACETYLTRANSFERASE DOMAIN-CONTAINING PROTEIN"/>
    <property type="match status" value="1"/>
</dbReference>
<reference evidence="2 3" key="1">
    <citation type="submission" date="2018-10" db="EMBL/GenBank/DDBJ databases">
        <title>Phylogenomics of Brevibacillus.</title>
        <authorList>
            <person name="Dunlap C."/>
        </authorList>
    </citation>
    <scope>NUCLEOTIDE SEQUENCE [LARGE SCALE GENOMIC DNA]</scope>
    <source>
        <strain evidence="2 3">JCM 15716</strain>
    </source>
</reference>
<dbReference type="PANTHER" id="PTHR43792">
    <property type="entry name" value="GNAT FAMILY, PUTATIVE (AFU_ORTHOLOGUE AFUA_3G00765)-RELATED-RELATED"/>
    <property type="match status" value="1"/>
</dbReference>
<dbReference type="SUPFAM" id="SSF55729">
    <property type="entry name" value="Acyl-CoA N-acyltransferases (Nat)"/>
    <property type="match status" value="1"/>
</dbReference>